<dbReference type="InterPro" id="IPR051048">
    <property type="entry name" value="Peptidase_S8/S53_subtilisin"/>
</dbReference>
<organism evidence="1 2">
    <name type="scientific">Ilex paraguariensis</name>
    <name type="common">yerba mate</name>
    <dbReference type="NCBI Taxonomy" id="185542"/>
    <lineage>
        <taxon>Eukaryota</taxon>
        <taxon>Viridiplantae</taxon>
        <taxon>Streptophyta</taxon>
        <taxon>Embryophyta</taxon>
        <taxon>Tracheophyta</taxon>
        <taxon>Spermatophyta</taxon>
        <taxon>Magnoliopsida</taxon>
        <taxon>eudicotyledons</taxon>
        <taxon>Gunneridae</taxon>
        <taxon>Pentapetalae</taxon>
        <taxon>asterids</taxon>
        <taxon>campanulids</taxon>
        <taxon>Aquifoliales</taxon>
        <taxon>Aquifoliaceae</taxon>
        <taxon>Ilex</taxon>
    </lineage>
</organism>
<proteinExistence type="predicted"/>
<sequence>MEKKDGFVTARPQKVLSLHTTHSLKFLGLQQYLGFWSGPNYGKGVIIRVIDSGVLPNHPSFGDEGMPPPPAKWKGK</sequence>
<evidence type="ECO:0000313" key="2">
    <source>
        <dbReference type="Proteomes" id="UP001642360"/>
    </source>
</evidence>
<name>A0ABC8ST47_9AQUA</name>
<protein>
    <submittedName>
        <fullName evidence="1">Uncharacterized protein</fullName>
    </submittedName>
</protein>
<dbReference type="InterPro" id="IPR036852">
    <property type="entry name" value="Peptidase_S8/S53_dom_sf"/>
</dbReference>
<dbReference type="PANTHER" id="PTHR43399">
    <property type="entry name" value="SUBTILISIN-RELATED"/>
    <property type="match status" value="1"/>
</dbReference>
<dbReference type="SUPFAM" id="SSF52743">
    <property type="entry name" value="Subtilisin-like"/>
    <property type="match status" value="1"/>
</dbReference>
<dbReference type="PANTHER" id="PTHR43399:SF5">
    <property type="entry name" value="PEPTIDASE S8 FAMILY WITH PROTEASE-ASSOCIATED DOMAIN"/>
    <property type="match status" value="1"/>
</dbReference>
<comment type="caution">
    <text evidence="1">The sequence shown here is derived from an EMBL/GenBank/DDBJ whole genome shotgun (WGS) entry which is preliminary data.</text>
</comment>
<evidence type="ECO:0000313" key="1">
    <source>
        <dbReference type="EMBL" id="CAK9160250.1"/>
    </source>
</evidence>
<accession>A0ABC8ST47</accession>
<dbReference type="EMBL" id="CAUOFW020003490">
    <property type="protein sequence ID" value="CAK9160250.1"/>
    <property type="molecule type" value="Genomic_DNA"/>
</dbReference>
<reference evidence="1 2" key="1">
    <citation type="submission" date="2024-02" db="EMBL/GenBank/DDBJ databases">
        <authorList>
            <person name="Vignale AGUSTIN F."/>
            <person name="Sosa J E."/>
            <person name="Modenutti C."/>
        </authorList>
    </citation>
    <scope>NUCLEOTIDE SEQUENCE [LARGE SCALE GENOMIC DNA]</scope>
</reference>
<dbReference type="Proteomes" id="UP001642360">
    <property type="component" value="Unassembled WGS sequence"/>
</dbReference>
<dbReference type="Gene3D" id="3.40.50.200">
    <property type="entry name" value="Peptidase S8/S53 domain"/>
    <property type="match status" value="1"/>
</dbReference>
<keyword evidence="2" id="KW-1185">Reference proteome</keyword>
<feature type="non-terminal residue" evidence="1">
    <location>
        <position position="76"/>
    </location>
</feature>
<dbReference type="AlphaFoldDB" id="A0ABC8ST47"/>
<gene>
    <name evidence="1" type="ORF">ILEXP_LOCUS28991</name>
</gene>